<organism evidence="3">
    <name type="scientific">Cacopsylla melanoneura</name>
    <dbReference type="NCBI Taxonomy" id="428564"/>
    <lineage>
        <taxon>Eukaryota</taxon>
        <taxon>Metazoa</taxon>
        <taxon>Ecdysozoa</taxon>
        <taxon>Arthropoda</taxon>
        <taxon>Hexapoda</taxon>
        <taxon>Insecta</taxon>
        <taxon>Pterygota</taxon>
        <taxon>Neoptera</taxon>
        <taxon>Paraneoptera</taxon>
        <taxon>Hemiptera</taxon>
        <taxon>Sternorrhyncha</taxon>
        <taxon>Psylloidea</taxon>
        <taxon>Psyllidae</taxon>
        <taxon>Psyllinae</taxon>
        <taxon>Cacopsylla</taxon>
    </lineage>
</organism>
<dbReference type="GO" id="GO:1902936">
    <property type="term" value="F:phosphatidylinositol bisphosphate binding"/>
    <property type="evidence" value="ECO:0007669"/>
    <property type="project" value="TreeGrafter"/>
</dbReference>
<reference evidence="3" key="1">
    <citation type="submission" date="2021-05" db="EMBL/GenBank/DDBJ databases">
        <authorList>
            <person name="Alioto T."/>
            <person name="Alioto T."/>
            <person name="Gomez Garrido J."/>
        </authorList>
    </citation>
    <scope>NUCLEOTIDE SEQUENCE</scope>
</reference>
<evidence type="ECO:0000259" key="2">
    <source>
        <dbReference type="PROSITE" id="PS50191"/>
    </source>
</evidence>
<name>A0A8D8VYW6_9HEMI</name>
<feature type="domain" description="CRAL-TRIO" evidence="2">
    <location>
        <begin position="32"/>
        <end position="192"/>
    </location>
</feature>
<sequence length="248" mass="28617">MEIAKMKLDMYYSQRRAVPDIYDNCDPTGNELVKSYKTVYTITLPTLTSDGSSVTILKLRNPDPAMYNPCEPIKRINMIYDLMVHKATLTSKTHIIYDYAEVTNAHVTQVNPLVIKTHLDTLKFLPIRLKSVIAINCPKFAEKTYNLMRSLMMSKKLQERVFVYAEGASVLSKHISVDVLPKDYGGQGSYTLEELNDYWQDVLIDNREWFLNENERYSDESKRPGDSKYKPNEDTYGVEGSFKKLQID</sequence>
<dbReference type="Pfam" id="PF00650">
    <property type="entry name" value="CRAL_TRIO"/>
    <property type="match status" value="1"/>
</dbReference>
<protein>
    <submittedName>
        <fullName evidence="3">Alpha-tocopherol transfer protein-like</fullName>
    </submittedName>
</protein>
<dbReference type="GO" id="GO:0016020">
    <property type="term" value="C:membrane"/>
    <property type="evidence" value="ECO:0007669"/>
    <property type="project" value="TreeGrafter"/>
</dbReference>
<proteinExistence type="predicted"/>
<dbReference type="PANTHER" id="PTHR10174">
    <property type="entry name" value="ALPHA-TOCOPHEROL TRANSFER PROTEIN-RELATED"/>
    <property type="match status" value="1"/>
</dbReference>
<evidence type="ECO:0000256" key="1">
    <source>
        <dbReference type="SAM" id="MobiDB-lite"/>
    </source>
</evidence>
<dbReference type="EMBL" id="HBUF01114280">
    <property type="protein sequence ID" value="CAG6640847.1"/>
    <property type="molecule type" value="Transcribed_RNA"/>
</dbReference>
<dbReference type="CDD" id="cd00170">
    <property type="entry name" value="SEC14"/>
    <property type="match status" value="1"/>
</dbReference>
<evidence type="ECO:0000313" key="3">
    <source>
        <dbReference type="EMBL" id="CAG6640847.1"/>
    </source>
</evidence>
<feature type="compositionally biased region" description="Basic and acidic residues" evidence="1">
    <location>
        <begin position="215"/>
        <end position="233"/>
    </location>
</feature>
<feature type="region of interest" description="Disordered" evidence="1">
    <location>
        <begin position="215"/>
        <end position="248"/>
    </location>
</feature>
<dbReference type="Gene3D" id="3.40.525.10">
    <property type="entry name" value="CRAL-TRIO lipid binding domain"/>
    <property type="match status" value="1"/>
</dbReference>
<dbReference type="PROSITE" id="PS50191">
    <property type="entry name" value="CRAL_TRIO"/>
    <property type="match status" value="1"/>
</dbReference>
<dbReference type="SUPFAM" id="SSF52087">
    <property type="entry name" value="CRAL/TRIO domain"/>
    <property type="match status" value="1"/>
</dbReference>
<dbReference type="AlphaFoldDB" id="A0A8D8VYW6"/>
<dbReference type="InterPro" id="IPR036865">
    <property type="entry name" value="CRAL-TRIO_dom_sf"/>
</dbReference>
<dbReference type="InterPro" id="IPR001251">
    <property type="entry name" value="CRAL-TRIO_dom"/>
</dbReference>
<dbReference type="PANTHER" id="PTHR10174:SF224">
    <property type="entry name" value="RETINOL-BINDING PROTEIN PINTA"/>
    <property type="match status" value="1"/>
</dbReference>
<accession>A0A8D8VYW6</accession>